<reference evidence="7 8" key="2">
    <citation type="submission" date="2018-06" db="EMBL/GenBank/DDBJ databases">
        <authorList>
            <consortium name="Pathogen Informatics"/>
            <person name="Doyle S."/>
        </authorList>
    </citation>
    <scope>NUCLEOTIDE SEQUENCE [LARGE SCALE GENOMIC DNA]</scope>
    <source>
        <strain evidence="3 7">NCTC8181</strain>
        <strain evidence="4 8">NCTC8185</strain>
        <strain evidence="5 9">NCTC9828</strain>
    </source>
</reference>
<accession>A0A0H1U0F7</accession>
<name>A0A0H1U0F7_STRAG</name>
<feature type="transmembrane region" description="Helical" evidence="1">
    <location>
        <begin position="166"/>
        <end position="183"/>
    </location>
</feature>
<feature type="transmembrane region" description="Helical" evidence="1">
    <location>
        <begin position="219"/>
        <end position="246"/>
    </location>
</feature>
<evidence type="ECO:0000256" key="1">
    <source>
        <dbReference type="SAM" id="Phobius"/>
    </source>
</evidence>
<dbReference type="EMBL" id="UHEQ01000004">
    <property type="protein sequence ID" value="SUN14450.1"/>
    <property type="molecule type" value="Genomic_DNA"/>
</dbReference>
<evidence type="ECO:0000313" key="8">
    <source>
        <dbReference type="Proteomes" id="UP000254076"/>
    </source>
</evidence>
<keyword evidence="1" id="KW-0812">Transmembrane</keyword>
<feature type="transmembrane region" description="Helical" evidence="1">
    <location>
        <begin position="189"/>
        <end position="207"/>
    </location>
</feature>
<gene>
    <name evidence="3" type="ORF">NCTC8181_01911</name>
    <name evidence="4" type="ORF">NCTC8185_01734</name>
    <name evidence="5" type="ORF">NCTC9828_01100</name>
    <name evidence="2" type="ORF">WA04_11395</name>
</gene>
<feature type="transmembrane region" description="Helical" evidence="1">
    <location>
        <begin position="363"/>
        <end position="382"/>
    </location>
</feature>
<feature type="transmembrane region" description="Helical" evidence="1">
    <location>
        <begin position="333"/>
        <end position="351"/>
    </location>
</feature>
<dbReference type="EMBL" id="UAVB01000001">
    <property type="protein sequence ID" value="SQA18859.1"/>
    <property type="molecule type" value="Genomic_DNA"/>
</dbReference>
<keyword evidence="1" id="KW-1133">Transmembrane helix</keyword>
<feature type="transmembrane region" description="Helical" evidence="1">
    <location>
        <begin position="428"/>
        <end position="451"/>
    </location>
</feature>
<protein>
    <submittedName>
        <fullName evidence="2 3">Membrane protein</fullName>
    </submittedName>
</protein>
<feature type="transmembrane region" description="Helical" evidence="1">
    <location>
        <begin position="136"/>
        <end position="159"/>
    </location>
</feature>
<evidence type="ECO:0000313" key="7">
    <source>
        <dbReference type="Proteomes" id="UP000250200"/>
    </source>
</evidence>
<organism evidence="3 7">
    <name type="scientific">Streptococcus agalactiae</name>
    <dbReference type="NCBI Taxonomy" id="1311"/>
    <lineage>
        <taxon>Bacteria</taxon>
        <taxon>Bacillati</taxon>
        <taxon>Bacillota</taxon>
        <taxon>Bacilli</taxon>
        <taxon>Lactobacillales</taxon>
        <taxon>Streptococcaceae</taxon>
        <taxon>Streptococcus</taxon>
    </lineage>
</organism>
<evidence type="ECO:0000313" key="6">
    <source>
        <dbReference type="Proteomes" id="UP000035346"/>
    </source>
</evidence>
<reference evidence="2 6" key="1">
    <citation type="journal article" date="2015" name="PLoS ONE">
        <title>Genomic analysis reveals the molecular basis for capsule loss in the group B streptococcus population.</title>
        <authorList>
            <consortium name="DEVANI Consortium"/>
            <person name="Rosini R."/>
            <person name="Campisi E."/>
            <person name="De Chiara M."/>
            <person name="Tettelin H."/>
            <person name="Rinaudo D."/>
            <person name="Toniolo C."/>
            <person name="Metruccio M."/>
            <person name="Guidotti S."/>
            <person name="Sorensen U.B."/>
            <person name="Kilian M."/>
            <person name="Ramirez M."/>
            <person name="Janulczyk R."/>
            <person name="Donati C."/>
            <person name="Grandi G."/>
            <person name="Margarit I."/>
        </authorList>
    </citation>
    <scope>NUCLEOTIDE SEQUENCE [LARGE SCALE GENOMIC DNA]</scope>
    <source>
        <strain evidence="2 6">DK-B-USS-215</strain>
    </source>
</reference>
<dbReference type="Proteomes" id="UP000250200">
    <property type="component" value="Unassembled WGS sequence"/>
</dbReference>
<dbReference type="Proteomes" id="UP000255140">
    <property type="component" value="Unassembled WGS sequence"/>
</dbReference>
<comment type="caution">
    <text evidence="3">The sequence shown here is derived from an EMBL/GenBank/DDBJ whole genome shotgun (WGS) entry which is preliminary data.</text>
</comment>
<keyword evidence="1" id="KW-0472">Membrane</keyword>
<evidence type="ECO:0000313" key="5">
    <source>
        <dbReference type="EMBL" id="SUN28839.1"/>
    </source>
</evidence>
<evidence type="ECO:0000313" key="3">
    <source>
        <dbReference type="EMBL" id="SQA18859.1"/>
    </source>
</evidence>
<proteinExistence type="predicted"/>
<dbReference type="InterPro" id="IPR018674">
    <property type="entry name" value="DUF2142_membrane"/>
</dbReference>
<evidence type="ECO:0000313" key="9">
    <source>
        <dbReference type="Proteomes" id="UP000255140"/>
    </source>
</evidence>
<dbReference type="Proteomes" id="UP000035346">
    <property type="component" value="Unassembled WGS sequence"/>
</dbReference>
<evidence type="ECO:0000313" key="2">
    <source>
        <dbReference type="EMBL" id="KLL35088.1"/>
    </source>
</evidence>
<feature type="transmembrane region" description="Helical" evidence="1">
    <location>
        <begin position="302"/>
        <end position="321"/>
    </location>
</feature>
<evidence type="ECO:0000313" key="4">
    <source>
        <dbReference type="EMBL" id="SUN14450.1"/>
    </source>
</evidence>
<dbReference type="Proteomes" id="UP000254076">
    <property type="component" value="Unassembled WGS sequence"/>
</dbReference>
<sequence>MNLKKVRLFEKFFLDKNLHKTYFILGLTITIVLSLLMPFFNEPDGQYHLAVSGRISNNIIDTSYYGEYNIDSGMRRQSTSYRDGTRFEKYYLNKANFVDGNHLPREINYSKHNFVFWGHLVPAVGLFLGKFVYPSIGVMITVARLFSSFVSITLVALIIRYVKKGKLIYFAIFLSPVVLNSFASLSYDSTGYIVFGAFLSLLINLLVDKSLTKNRSIALIGLILLVIVACKQNYWLFLLLVIPVLLQVNNPKLMGYNQKLSHLFQGLKSKKLFWLCLTFLSLAIVYVLTARHGGVLAVLRRYVMTFGYNYAGINILSNDITSWLASPYPSQNFIPTWVSSVWYLMVFLVWFSEEKFVKSKNMGFLFLASFFVGILGVFFIMLEYRGAPTSYIEGVQGRYFTVTLLLVQVFASSIPARLNEAGRKVVPYALTGLVIVSNALLLFDTVISLIMRRN</sequence>
<dbReference type="AlphaFoldDB" id="A0A0H1U0F7"/>
<dbReference type="EMBL" id="UHEW01000005">
    <property type="protein sequence ID" value="SUN28839.1"/>
    <property type="molecule type" value="Genomic_DNA"/>
</dbReference>
<dbReference type="RefSeq" id="WP_001049702.1">
    <property type="nucleotide sequence ID" value="NZ_CAACXY010000016.1"/>
</dbReference>
<feature type="transmembrane region" description="Helical" evidence="1">
    <location>
        <begin position="21"/>
        <end position="40"/>
    </location>
</feature>
<feature type="transmembrane region" description="Helical" evidence="1">
    <location>
        <begin position="272"/>
        <end position="290"/>
    </location>
</feature>
<dbReference type="EMBL" id="LBKL01000102">
    <property type="protein sequence ID" value="KLL35088.1"/>
    <property type="molecule type" value="Genomic_DNA"/>
</dbReference>
<dbReference type="Pfam" id="PF09913">
    <property type="entry name" value="DUF2142"/>
    <property type="match status" value="1"/>
</dbReference>